<name>A0AAV7NFV1_PLEWA</name>
<dbReference type="EMBL" id="JANPWB010000012">
    <property type="protein sequence ID" value="KAJ1114915.1"/>
    <property type="molecule type" value="Genomic_DNA"/>
</dbReference>
<evidence type="ECO:0000313" key="3">
    <source>
        <dbReference type="Proteomes" id="UP001066276"/>
    </source>
</evidence>
<accession>A0AAV7NFV1</accession>
<keyword evidence="3" id="KW-1185">Reference proteome</keyword>
<proteinExistence type="predicted"/>
<evidence type="ECO:0000256" key="1">
    <source>
        <dbReference type="SAM" id="MobiDB-lite"/>
    </source>
</evidence>
<organism evidence="2 3">
    <name type="scientific">Pleurodeles waltl</name>
    <name type="common">Iberian ribbed newt</name>
    <dbReference type="NCBI Taxonomy" id="8319"/>
    <lineage>
        <taxon>Eukaryota</taxon>
        <taxon>Metazoa</taxon>
        <taxon>Chordata</taxon>
        <taxon>Craniata</taxon>
        <taxon>Vertebrata</taxon>
        <taxon>Euteleostomi</taxon>
        <taxon>Amphibia</taxon>
        <taxon>Batrachia</taxon>
        <taxon>Caudata</taxon>
        <taxon>Salamandroidea</taxon>
        <taxon>Salamandridae</taxon>
        <taxon>Pleurodelinae</taxon>
        <taxon>Pleurodeles</taxon>
    </lineage>
</organism>
<feature type="region of interest" description="Disordered" evidence="1">
    <location>
        <begin position="81"/>
        <end position="109"/>
    </location>
</feature>
<reference evidence="2" key="1">
    <citation type="journal article" date="2022" name="bioRxiv">
        <title>Sequencing and chromosome-scale assembly of the giantPleurodeles waltlgenome.</title>
        <authorList>
            <person name="Brown T."/>
            <person name="Elewa A."/>
            <person name="Iarovenko S."/>
            <person name="Subramanian E."/>
            <person name="Araus A.J."/>
            <person name="Petzold A."/>
            <person name="Susuki M."/>
            <person name="Suzuki K.-i.T."/>
            <person name="Hayashi T."/>
            <person name="Toyoda A."/>
            <person name="Oliveira C."/>
            <person name="Osipova E."/>
            <person name="Leigh N.D."/>
            <person name="Simon A."/>
            <person name="Yun M.H."/>
        </authorList>
    </citation>
    <scope>NUCLEOTIDE SEQUENCE</scope>
    <source>
        <strain evidence="2">20211129_DDA</strain>
        <tissue evidence="2">Liver</tissue>
    </source>
</reference>
<gene>
    <name evidence="2" type="ORF">NDU88_003145</name>
</gene>
<evidence type="ECO:0000313" key="2">
    <source>
        <dbReference type="EMBL" id="KAJ1114915.1"/>
    </source>
</evidence>
<dbReference type="AlphaFoldDB" id="A0AAV7NFV1"/>
<comment type="caution">
    <text evidence="2">The sequence shown here is derived from an EMBL/GenBank/DDBJ whole genome shotgun (WGS) entry which is preliminary data.</text>
</comment>
<sequence length="109" mass="11160">MRGRPEVPRCDALDRRGIGGSVRACGERVPGRRQRRRSAGGRGLFCVASLGPIDCWLGAGGAATPLEGAVPPRRGETCAGGPVGAWSLAQETTGPSILGPAGGTPKKRE</sequence>
<protein>
    <submittedName>
        <fullName evidence="2">Uncharacterized protein</fullName>
    </submittedName>
</protein>
<dbReference type="Proteomes" id="UP001066276">
    <property type="component" value="Chromosome 8"/>
</dbReference>